<evidence type="ECO:0000313" key="3">
    <source>
        <dbReference type="Proteomes" id="UP000018888"/>
    </source>
</evidence>
<proteinExistence type="predicted"/>
<protein>
    <submittedName>
        <fullName evidence="2">Uncharacterized protein</fullName>
    </submittedName>
</protein>
<name>A0A2P4P8Q0_RHIID</name>
<dbReference type="EMBL" id="AUPC02000327">
    <property type="protein sequence ID" value="POG61754.1"/>
    <property type="molecule type" value="Genomic_DNA"/>
</dbReference>
<organism evidence="2 3">
    <name type="scientific">Rhizophagus irregularis (strain DAOM 181602 / DAOM 197198 / MUCL 43194)</name>
    <name type="common">Arbuscular mycorrhizal fungus</name>
    <name type="synonym">Glomus intraradices</name>
    <dbReference type="NCBI Taxonomy" id="747089"/>
    <lineage>
        <taxon>Eukaryota</taxon>
        <taxon>Fungi</taxon>
        <taxon>Fungi incertae sedis</taxon>
        <taxon>Mucoromycota</taxon>
        <taxon>Glomeromycotina</taxon>
        <taxon>Glomeromycetes</taxon>
        <taxon>Glomerales</taxon>
        <taxon>Glomeraceae</taxon>
        <taxon>Rhizophagus</taxon>
    </lineage>
</organism>
<feature type="signal peptide" evidence="1">
    <location>
        <begin position="1"/>
        <end position="16"/>
    </location>
</feature>
<comment type="caution">
    <text evidence="2">The sequence shown here is derived from an EMBL/GenBank/DDBJ whole genome shotgun (WGS) entry which is preliminary data.</text>
</comment>
<sequence>MGLLILTFLIGFSANASYPHDRTFLYSSSYDNTVGTLNLPEQSGQSQLTCTSLFAVCAYPNPECVVPNSKFYCEKFISQIITK</sequence>
<gene>
    <name evidence="2" type="ORF">GLOIN_2v1701875</name>
</gene>
<dbReference type="AlphaFoldDB" id="A0A2P4P8Q0"/>
<accession>A0A2P4P8Q0</accession>
<feature type="chain" id="PRO_5015154014" evidence="1">
    <location>
        <begin position="17"/>
        <end position="83"/>
    </location>
</feature>
<dbReference type="Proteomes" id="UP000018888">
    <property type="component" value="Unassembled WGS sequence"/>
</dbReference>
<reference evidence="2 3" key="1">
    <citation type="journal article" date="2013" name="Proc. Natl. Acad. Sci. U.S.A.">
        <title>Genome of an arbuscular mycorrhizal fungus provides insight into the oldest plant symbiosis.</title>
        <authorList>
            <person name="Tisserant E."/>
            <person name="Malbreil M."/>
            <person name="Kuo A."/>
            <person name="Kohler A."/>
            <person name="Symeonidi A."/>
            <person name="Balestrini R."/>
            <person name="Charron P."/>
            <person name="Duensing N."/>
            <person name="Frei Dit Frey N."/>
            <person name="Gianinazzi-Pearson V."/>
            <person name="Gilbert L.B."/>
            <person name="Handa Y."/>
            <person name="Herr J.R."/>
            <person name="Hijri M."/>
            <person name="Koul R."/>
            <person name="Kawaguchi M."/>
            <person name="Krajinski F."/>
            <person name="Lammers P.J."/>
            <person name="Masclaux F.G."/>
            <person name="Murat C."/>
            <person name="Morin E."/>
            <person name="Ndikumana S."/>
            <person name="Pagni M."/>
            <person name="Petitpierre D."/>
            <person name="Requena N."/>
            <person name="Rosikiewicz P."/>
            <person name="Riley R."/>
            <person name="Saito K."/>
            <person name="San Clemente H."/>
            <person name="Shapiro H."/>
            <person name="van Tuinen D."/>
            <person name="Becard G."/>
            <person name="Bonfante P."/>
            <person name="Paszkowski U."/>
            <person name="Shachar-Hill Y.Y."/>
            <person name="Tuskan G.A."/>
            <person name="Young P.W."/>
            <person name="Sanders I.R."/>
            <person name="Henrissat B."/>
            <person name="Rensing S.A."/>
            <person name="Grigoriev I.V."/>
            <person name="Corradi N."/>
            <person name="Roux C."/>
            <person name="Martin F."/>
        </authorList>
    </citation>
    <scope>NUCLEOTIDE SEQUENCE [LARGE SCALE GENOMIC DNA]</scope>
    <source>
        <strain evidence="2 3">DAOM 197198</strain>
    </source>
</reference>
<keyword evidence="1" id="KW-0732">Signal</keyword>
<evidence type="ECO:0000256" key="1">
    <source>
        <dbReference type="SAM" id="SignalP"/>
    </source>
</evidence>
<evidence type="ECO:0000313" key="2">
    <source>
        <dbReference type="EMBL" id="POG61754.1"/>
    </source>
</evidence>
<keyword evidence="3" id="KW-1185">Reference proteome</keyword>
<reference evidence="2 3" key="2">
    <citation type="journal article" date="2018" name="New Phytol.">
        <title>High intraspecific genome diversity in the model arbuscular mycorrhizal symbiont Rhizophagus irregularis.</title>
        <authorList>
            <person name="Chen E.C.H."/>
            <person name="Morin E."/>
            <person name="Beaudet D."/>
            <person name="Noel J."/>
            <person name="Yildirir G."/>
            <person name="Ndikumana S."/>
            <person name="Charron P."/>
            <person name="St-Onge C."/>
            <person name="Giorgi J."/>
            <person name="Kruger M."/>
            <person name="Marton T."/>
            <person name="Ropars J."/>
            <person name="Grigoriev I.V."/>
            <person name="Hainaut M."/>
            <person name="Henrissat B."/>
            <person name="Roux C."/>
            <person name="Martin F."/>
            <person name="Corradi N."/>
        </authorList>
    </citation>
    <scope>NUCLEOTIDE SEQUENCE [LARGE SCALE GENOMIC DNA]</scope>
    <source>
        <strain evidence="2 3">DAOM 197198</strain>
    </source>
</reference>